<proteinExistence type="predicted"/>
<dbReference type="SUPFAM" id="SSF48208">
    <property type="entry name" value="Six-hairpin glycosidases"/>
    <property type="match status" value="1"/>
</dbReference>
<dbReference type="InterPro" id="IPR008928">
    <property type="entry name" value="6-hairpin_glycosidase_sf"/>
</dbReference>
<gene>
    <name evidence="1" type="ORF">H8E29_16015</name>
</gene>
<dbReference type="InterPro" id="IPR012341">
    <property type="entry name" value="6hp_glycosidase-like_sf"/>
</dbReference>
<reference evidence="1 2" key="1">
    <citation type="submission" date="2020-08" db="EMBL/GenBank/DDBJ databases">
        <title>Bridging the membrane lipid divide: bacteria of the FCB group superphylum have the potential to synthesize archaeal ether lipids.</title>
        <authorList>
            <person name="Villanueva L."/>
            <person name="Von Meijenfeldt F.A.B."/>
            <person name="Westbye A.B."/>
            <person name="Yadav S."/>
            <person name="Hopmans E.C."/>
            <person name="Dutilh B.E."/>
            <person name="Sinninghe Damste J.S."/>
        </authorList>
    </citation>
    <scope>NUCLEOTIDE SEQUENCE [LARGE SCALE GENOMIC DNA]</scope>
    <source>
        <strain evidence="1">NIOZ-UU36</strain>
    </source>
</reference>
<dbReference type="Gene3D" id="1.50.10.10">
    <property type="match status" value="1"/>
</dbReference>
<dbReference type="PANTHER" id="PTHR42899:SF1">
    <property type="entry name" value="SPERMATOGENESIS-ASSOCIATED PROTEIN 20"/>
    <property type="match status" value="1"/>
</dbReference>
<name>A0A8J6NRX9_9CHLR</name>
<dbReference type="InterPro" id="IPR024705">
    <property type="entry name" value="Ssp411"/>
</dbReference>
<dbReference type="GO" id="GO:0005975">
    <property type="term" value="P:carbohydrate metabolic process"/>
    <property type="evidence" value="ECO:0007669"/>
    <property type="project" value="InterPro"/>
</dbReference>
<evidence type="ECO:0000313" key="2">
    <source>
        <dbReference type="Proteomes" id="UP000614469"/>
    </source>
</evidence>
<sequence length="425" mass="47548">MLYDNALLARAYLHAWQITGKTHYRQICNETLNFVIREMTHPDGGFYSSLDADSEGVEGKFYVWTKDEIRNILQESFSSKETGSFTTLEFFEAAYGIIASGNWEGKTILQRALDDATLAARFVLDPELVPAKLAVAHKKLLTVREKRIRPGTDDKVLTEWNGLMLIAFAEAARVFGDKNYLKMATRNADFLLTALRPGGQLRRAWREGQSSNEVFLSDYAALILGLLELYQTDFNNRWYIAAQVLGEEMIAKFSDSAGGFFDTTEEAAESSSLPIRPKEIQDNAIPSGNALAAEALLKLTAFSNNDNYRQRAESALGLVSEFVNRYPTAFGHWLSAADFSLQNMKQIAVVSDPGRDVTQALLAEIRSRYRPDLIVAMSPYPLLNGAPELLLNRPLKDDKPTAYVCEGFTCQLPVNTQAELRKELN</sequence>
<dbReference type="PANTHER" id="PTHR42899">
    <property type="entry name" value="SPERMATOGENESIS-ASSOCIATED PROTEIN 20"/>
    <property type="match status" value="1"/>
</dbReference>
<accession>A0A8J6NRX9</accession>
<dbReference type="AlphaFoldDB" id="A0A8J6NRX9"/>
<dbReference type="Proteomes" id="UP000614469">
    <property type="component" value="Unassembled WGS sequence"/>
</dbReference>
<protein>
    <submittedName>
        <fullName evidence="1">Thioredoxin domain-containing protein</fullName>
    </submittedName>
</protein>
<organism evidence="1 2">
    <name type="scientific">Candidatus Desulfolinea nitratireducens</name>
    <dbReference type="NCBI Taxonomy" id="2841698"/>
    <lineage>
        <taxon>Bacteria</taxon>
        <taxon>Bacillati</taxon>
        <taxon>Chloroflexota</taxon>
        <taxon>Anaerolineae</taxon>
        <taxon>Anaerolineales</taxon>
        <taxon>Anaerolineales incertae sedis</taxon>
        <taxon>Candidatus Desulfolinea</taxon>
    </lineage>
</organism>
<comment type="caution">
    <text evidence="1">The sequence shown here is derived from an EMBL/GenBank/DDBJ whole genome shotgun (WGS) entry which is preliminary data.</text>
</comment>
<dbReference type="EMBL" id="JACNJN010000191">
    <property type="protein sequence ID" value="MBC8336769.1"/>
    <property type="molecule type" value="Genomic_DNA"/>
</dbReference>
<evidence type="ECO:0000313" key="1">
    <source>
        <dbReference type="EMBL" id="MBC8336769.1"/>
    </source>
</evidence>